<accession>A0A235B237</accession>
<feature type="non-terminal residue" evidence="1">
    <location>
        <position position="67"/>
    </location>
</feature>
<reference evidence="1 2" key="1">
    <citation type="submission" date="2017-07" db="EMBL/GenBank/DDBJ databases">
        <title>The genome sequence of Paludifilum halophilum highlights mechanisms for microbial adaptation to high salt environemnts.</title>
        <authorList>
            <person name="Belbahri L."/>
        </authorList>
    </citation>
    <scope>NUCLEOTIDE SEQUENCE [LARGE SCALE GENOMIC DNA]</scope>
    <source>
        <strain evidence="1 2">DSM 102817</strain>
    </source>
</reference>
<organism evidence="1 2">
    <name type="scientific">Paludifilum halophilum</name>
    <dbReference type="NCBI Taxonomy" id="1642702"/>
    <lineage>
        <taxon>Bacteria</taxon>
        <taxon>Bacillati</taxon>
        <taxon>Bacillota</taxon>
        <taxon>Bacilli</taxon>
        <taxon>Bacillales</taxon>
        <taxon>Thermoactinomycetaceae</taxon>
        <taxon>Paludifilum</taxon>
    </lineage>
</organism>
<evidence type="ECO:0000313" key="2">
    <source>
        <dbReference type="Proteomes" id="UP000215459"/>
    </source>
</evidence>
<dbReference type="Pfam" id="PF14223">
    <property type="entry name" value="Retrotran_gag_2"/>
    <property type="match status" value="1"/>
</dbReference>
<dbReference type="AlphaFoldDB" id="A0A235B237"/>
<sequence>MLDISSALSYVEFDDIKGFYSTKKMWDSLHTIYGGDANVLRAKSESLRGKFDDMRMQEGENVSQYCS</sequence>
<gene>
    <name evidence="1" type="ORF">CHM34_18625</name>
</gene>
<comment type="caution">
    <text evidence="1">The sequence shown here is derived from an EMBL/GenBank/DDBJ whole genome shotgun (WGS) entry which is preliminary data.</text>
</comment>
<proteinExistence type="predicted"/>
<keyword evidence="2" id="KW-1185">Reference proteome</keyword>
<evidence type="ECO:0000313" key="1">
    <source>
        <dbReference type="EMBL" id="OYD06009.1"/>
    </source>
</evidence>
<dbReference type="OrthoDB" id="271711at2"/>
<name>A0A235B237_9BACL</name>
<protein>
    <submittedName>
        <fullName evidence="1">Uncharacterized protein</fullName>
    </submittedName>
</protein>
<dbReference type="EMBL" id="NOWF01000136">
    <property type="protein sequence ID" value="OYD06009.1"/>
    <property type="molecule type" value="Genomic_DNA"/>
</dbReference>
<dbReference type="Proteomes" id="UP000215459">
    <property type="component" value="Unassembled WGS sequence"/>
</dbReference>